<dbReference type="PROSITE" id="PS50879">
    <property type="entry name" value="RNASE_H_1"/>
    <property type="match status" value="1"/>
</dbReference>
<dbReference type="PIRSF" id="PIRSF036852">
    <property type="entry name" value="Ribonuclease_H1_euk"/>
    <property type="match status" value="1"/>
</dbReference>
<dbReference type="InterPro" id="IPR002156">
    <property type="entry name" value="RNaseH_domain"/>
</dbReference>
<dbReference type="Proteomes" id="UP000324832">
    <property type="component" value="Unassembled WGS sequence"/>
</dbReference>
<dbReference type="InterPro" id="IPR012337">
    <property type="entry name" value="RNaseH-like_sf"/>
</dbReference>
<evidence type="ECO:0000256" key="4">
    <source>
        <dbReference type="ARBA" id="ARBA00022723"/>
    </source>
</evidence>
<evidence type="ECO:0000256" key="3">
    <source>
        <dbReference type="ARBA" id="ARBA00022722"/>
    </source>
</evidence>
<keyword evidence="7 8" id="KW-0460">Magnesium</keyword>
<dbReference type="GO" id="GO:0000287">
    <property type="term" value="F:magnesium ion binding"/>
    <property type="evidence" value="ECO:0007669"/>
    <property type="project" value="UniProtKB-UniRule"/>
</dbReference>
<evidence type="ECO:0000256" key="2">
    <source>
        <dbReference type="ARBA" id="ARBA00005300"/>
    </source>
</evidence>
<dbReference type="Pfam" id="PF01693">
    <property type="entry name" value="Cauli_VI"/>
    <property type="match status" value="1"/>
</dbReference>
<evidence type="ECO:0000313" key="12">
    <source>
        <dbReference type="Proteomes" id="UP000324832"/>
    </source>
</evidence>
<evidence type="ECO:0000256" key="6">
    <source>
        <dbReference type="ARBA" id="ARBA00022801"/>
    </source>
</evidence>
<accession>A0A5E4Q5L6</accession>
<dbReference type="GO" id="GO:0003676">
    <property type="term" value="F:nucleic acid binding"/>
    <property type="evidence" value="ECO:0007669"/>
    <property type="project" value="UniProtKB-UniRule"/>
</dbReference>
<dbReference type="InterPro" id="IPR009027">
    <property type="entry name" value="Ribosomal_bL9/RNase_H1_N"/>
</dbReference>
<dbReference type="EMBL" id="FZQP02001493">
    <property type="protein sequence ID" value="VVC93030.1"/>
    <property type="molecule type" value="Genomic_DNA"/>
</dbReference>
<evidence type="ECO:0000259" key="10">
    <source>
        <dbReference type="PROSITE" id="PS50879"/>
    </source>
</evidence>
<name>A0A5E4Q5L6_9NEOP</name>
<comment type="similarity">
    <text evidence="2 8">Belongs to the RNase H family.</text>
</comment>
<keyword evidence="3 8" id="KW-0540">Nuclease</keyword>
<keyword evidence="6 8" id="KW-0378">Hydrolase</keyword>
<dbReference type="AlphaFoldDB" id="A0A5E4Q5L6"/>
<gene>
    <name evidence="11" type="ORF">LSINAPIS_LOCUS5313</name>
</gene>
<evidence type="ECO:0000256" key="8">
    <source>
        <dbReference type="PIRNR" id="PIRNR036852"/>
    </source>
</evidence>
<dbReference type="InterPro" id="IPR017067">
    <property type="entry name" value="RNase_H1_euk"/>
</dbReference>
<evidence type="ECO:0000256" key="5">
    <source>
        <dbReference type="ARBA" id="ARBA00022759"/>
    </source>
</evidence>
<dbReference type="CDD" id="cd09280">
    <property type="entry name" value="RNase_HI_eukaryote_like"/>
    <property type="match status" value="1"/>
</dbReference>
<dbReference type="InterPro" id="IPR036397">
    <property type="entry name" value="RNaseH_sf"/>
</dbReference>
<dbReference type="InterPro" id="IPR050092">
    <property type="entry name" value="RNase_H"/>
</dbReference>
<dbReference type="GO" id="GO:0004523">
    <property type="term" value="F:RNA-DNA hybrid ribonuclease activity"/>
    <property type="evidence" value="ECO:0007669"/>
    <property type="project" value="UniProtKB-UniRule"/>
</dbReference>
<keyword evidence="5 8" id="KW-0255">Endonuclease</keyword>
<keyword evidence="4 8" id="KW-0479">Metal-binding</keyword>
<dbReference type="FunFam" id="3.30.420.10:FF:000097">
    <property type="entry name" value="Ribonuclease H1"/>
    <property type="match status" value="1"/>
</dbReference>
<dbReference type="InterPro" id="IPR011320">
    <property type="entry name" value="RNase_H1_N"/>
</dbReference>
<evidence type="ECO:0000256" key="1">
    <source>
        <dbReference type="ARBA" id="ARBA00001946"/>
    </source>
</evidence>
<comment type="cofactor">
    <cofactor evidence="1 8">
        <name>Mg(2+)</name>
        <dbReference type="ChEBI" id="CHEBI:18420"/>
    </cofactor>
</comment>
<dbReference type="Pfam" id="PF00075">
    <property type="entry name" value="RNase_H"/>
    <property type="match status" value="1"/>
</dbReference>
<dbReference type="EC" id="3.1.26.4" evidence="8"/>
<dbReference type="PANTHER" id="PTHR10642">
    <property type="entry name" value="RIBONUCLEASE H1"/>
    <property type="match status" value="1"/>
</dbReference>
<dbReference type="InterPro" id="IPR037056">
    <property type="entry name" value="RNase_H1_N_sf"/>
</dbReference>
<feature type="region of interest" description="Disordered" evidence="9">
    <location>
        <begin position="57"/>
        <end position="104"/>
    </location>
</feature>
<comment type="function">
    <text evidence="8">Endonuclease that specifically degrades the RNA of RNA-DNA hybrids.</text>
</comment>
<reference evidence="11 12" key="1">
    <citation type="submission" date="2017-07" db="EMBL/GenBank/DDBJ databases">
        <authorList>
            <person name="Talla V."/>
            <person name="Backstrom N."/>
        </authorList>
    </citation>
    <scope>NUCLEOTIDE SEQUENCE [LARGE SCALE GENOMIC DNA]</scope>
</reference>
<sequence>MPFYAVAKGRISGIFMNWGDCEAQVKGYSGARFKKFNTTLEAQEFISAFSDSGVLTQSKQKPNSASLTSLSREDLKRPCSTSTQNTNEIAVPKKKVKSKQNSSSSDDEIFDLATIIENKLNDIEKRLKEPIKGVDKVKTIQKAPRRTVLIEPLGQGKPVGGENDFETDSDSFVQVYTDGACSSNGCEGARAGLGVYWGNGHRLNVSEPVSGRATNNCGEIQAATKAIRQALDNGVQKLTINTDSQFLISSVTKWMPGWKRKGWKLKSGEPVKNEIDFKELDSIQNKLEIKWNYVKAHQGVHGNEIADQLAKAGAAKYINKV</sequence>
<dbReference type="Gene3D" id="3.40.970.10">
    <property type="entry name" value="Ribonuclease H1, N-terminal domain"/>
    <property type="match status" value="1"/>
</dbReference>
<feature type="compositionally biased region" description="Polar residues" evidence="9">
    <location>
        <begin position="57"/>
        <end position="70"/>
    </location>
</feature>
<protein>
    <recommendedName>
        <fullName evidence="8">Ribonuclease H1</fullName>
        <shortName evidence="8">RNase H1</shortName>
        <ecNumber evidence="8">3.1.26.4</ecNumber>
    </recommendedName>
</protein>
<comment type="catalytic activity">
    <reaction evidence="8">
        <text>Endonucleolytic cleavage to 5'-phosphomonoester.</text>
        <dbReference type="EC" id="3.1.26.4"/>
    </reaction>
</comment>
<feature type="compositionally biased region" description="Polar residues" evidence="9">
    <location>
        <begin position="79"/>
        <end position="88"/>
    </location>
</feature>
<organism evidence="11 12">
    <name type="scientific">Leptidea sinapis</name>
    <dbReference type="NCBI Taxonomy" id="189913"/>
    <lineage>
        <taxon>Eukaryota</taxon>
        <taxon>Metazoa</taxon>
        <taxon>Ecdysozoa</taxon>
        <taxon>Arthropoda</taxon>
        <taxon>Hexapoda</taxon>
        <taxon>Insecta</taxon>
        <taxon>Pterygota</taxon>
        <taxon>Neoptera</taxon>
        <taxon>Endopterygota</taxon>
        <taxon>Lepidoptera</taxon>
        <taxon>Glossata</taxon>
        <taxon>Ditrysia</taxon>
        <taxon>Papilionoidea</taxon>
        <taxon>Pieridae</taxon>
        <taxon>Dismorphiinae</taxon>
        <taxon>Leptidea</taxon>
    </lineage>
</organism>
<evidence type="ECO:0000256" key="7">
    <source>
        <dbReference type="ARBA" id="ARBA00022842"/>
    </source>
</evidence>
<dbReference type="FunFam" id="3.40.970.10:FF:000001">
    <property type="entry name" value="Ribonuclease H1"/>
    <property type="match status" value="1"/>
</dbReference>
<feature type="domain" description="RNase H type-1" evidence="10">
    <location>
        <begin position="169"/>
        <end position="315"/>
    </location>
</feature>
<dbReference type="Gene3D" id="3.30.420.10">
    <property type="entry name" value="Ribonuclease H-like superfamily/Ribonuclease H"/>
    <property type="match status" value="1"/>
</dbReference>
<dbReference type="SUPFAM" id="SSF53098">
    <property type="entry name" value="Ribonuclease H-like"/>
    <property type="match status" value="1"/>
</dbReference>
<proteinExistence type="inferred from homology"/>
<evidence type="ECO:0000256" key="9">
    <source>
        <dbReference type="SAM" id="MobiDB-lite"/>
    </source>
</evidence>
<keyword evidence="12" id="KW-1185">Reference proteome</keyword>
<dbReference type="PANTHER" id="PTHR10642:SF31">
    <property type="entry name" value="RIBONUCLEASE H1"/>
    <property type="match status" value="1"/>
</dbReference>
<dbReference type="GO" id="GO:0043137">
    <property type="term" value="P:DNA replication, removal of RNA primer"/>
    <property type="evidence" value="ECO:0007669"/>
    <property type="project" value="TreeGrafter"/>
</dbReference>
<evidence type="ECO:0000313" key="11">
    <source>
        <dbReference type="EMBL" id="VVC93030.1"/>
    </source>
</evidence>
<dbReference type="SUPFAM" id="SSF55658">
    <property type="entry name" value="L9 N-domain-like"/>
    <property type="match status" value="1"/>
</dbReference>